<proteinExistence type="predicted"/>
<feature type="non-terminal residue" evidence="1">
    <location>
        <position position="194"/>
    </location>
</feature>
<keyword evidence="2" id="KW-1185">Reference proteome</keyword>
<sequence length="194" mass="23242">MKNIRDYTPKKYIEGKEYTLVEPHIYKTLEKKSLNSISLKGISDEALSKTLRDLKDWTLGTGREESFYVIEYNGKRYYREIEDEDENQIEKDYTIYIEEDLKELYVTSIMYEPEPEFEENEPSEAFITQYPLEDILDEFSVYCYDDYSEENKNDNQHSYIEFASPEIQDIRNVRTIIGKHVYNVTENDIVRLKI</sequence>
<accession>A0A1Y1VK69</accession>
<comment type="caution">
    <text evidence="1">The sequence shown here is derived from an EMBL/GenBank/DDBJ whole genome shotgun (WGS) entry which is preliminary data.</text>
</comment>
<gene>
    <name evidence="1" type="ORF">BCR36DRAFT_580093</name>
</gene>
<name>A0A1Y1VK69_9FUNG</name>
<dbReference type="OrthoDB" id="2138518at2759"/>
<evidence type="ECO:0000313" key="2">
    <source>
        <dbReference type="Proteomes" id="UP000193719"/>
    </source>
</evidence>
<protein>
    <submittedName>
        <fullName evidence="1">Uncharacterized protein</fullName>
    </submittedName>
</protein>
<dbReference type="EMBL" id="MCFH01000004">
    <property type="protein sequence ID" value="ORX58483.1"/>
    <property type="molecule type" value="Genomic_DNA"/>
</dbReference>
<dbReference type="Proteomes" id="UP000193719">
    <property type="component" value="Unassembled WGS sequence"/>
</dbReference>
<reference evidence="1 2" key="2">
    <citation type="submission" date="2016-08" db="EMBL/GenBank/DDBJ databases">
        <title>Pervasive Adenine N6-methylation of Active Genes in Fungi.</title>
        <authorList>
            <consortium name="DOE Joint Genome Institute"/>
            <person name="Mondo S.J."/>
            <person name="Dannebaum R.O."/>
            <person name="Kuo R.C."/>
            <person name="Labutti K."/>
            <person name="Haridas S."/>
            <person name="Kuo A."/>
            <person name="Salamov A."/>
            <person name="Ahrendt S.R."/>
            <person name="Lipzen A."/>
            <person name="Sullivan W."/>
            <person name="Andreopoulos W.B."/>
            <person name="Clum A."/>
            <person name="Lindquist E."/>
            <person name="Daum C."/>
            <person name="Ramamoorthy G.K."/>
            <person name="Gryganskyi A."/>
            <person name="Culley D."/>
            <person name="Magnuson J.K."/>
            <person name="James T.Y."/>
            <person name="O'Malley M.A."/>
            <person name="Stajich J.E."/>
            <person name="Spatafora J.W."/>
            <person name="Visel A."/>
            <person name="Grigoriev I.V."/>
        </authorList>
    </citation>
    <scope>NUCLEOTIDE SEQUENCE [LARGE SCALE GENOMIC DNA]</scope>
    <source>
        <strain evidence="2">finn</strain>
    </source>
</reference>
<evidence type="ECO:0000313" key="1">
    <source>
        <dbReference type="EMBL" id="ORX58483.1"/>
    </source>
</evidence>
<dbReference type="AlphaFoldDB" id="A0A1Y1VK69"/>
<reference evidence="1 2" key="1">
    <citation type="submission" date="2016-08" db="EMBL/GenBank/DDBJ databases">
        <title>Genomes of anaerobic fungi encode conserved fungal cellulosomes for biomass hydrolysis.</title>
        <authorList>
            <consortium name="DOE Joint Genome Institute"/>
            <person name="Haitjema C.H."/>
            <person name="Gilmore S.P."/>
            <person name="Henske J.K."/>
            <person name="Solomon K.V."/>
            <person name="De Groot R."/>
            <person name="Kuo A."/>
            <person name="Mondo S.J."/>
            <person name="Salamov A.A."/>
            <person name="Labutti K."/>
            <person name="Zhao Z."/>
            <person name="Chiniquy J."/>
            <person name="Barry K."/>
            <person name="Brewer H.M."/>
            <person name="Purvine S.O."/>
            <person name="Wright A.T."/>
            <person name="Boxma B."/>
            <person name="Van Alen T."/>
            <person name="Hackstein J.H."/>
            <person name="Baker S.E."/>
            <person name="Grigoriev I.V."/>
            <person name="O'Malley M.A."/>
        </authorList>
    </citation>
    <scope>NUCLEOTIDE SEQUENCE [LARGE SCALE GENOMIC DNA]</scope>
    <source>
        <strain evidence="2">finn</strain>
    </source>
</reference>
<organism evidence="1 2">
    <name type="scientific">Piromyces finnis</name>
    <dbReference type="NCBI Taxonomy" id="1754191"/>
    <lineage>
        <taxon>Eukaryota</taxon>
        <taxon>Fungi</taxon>
        <taxon>Fungi incertae sedis</taxon>
        <taxon>Chytridiomycota</taxon>
        <taxon>Chytridiomycota incertae sedis</taxon>
        <taxon>Neocallimastigomycetes</taxon>
        <taxon>Neocallimastigales</taxon>
        <taxon>Neocallimastigaceae</taxon>
        <taxon>Piromyces</taxon>
    </lineage>
</organism>